<evidence type="ECO:0000256" key="1">
    <source>
        <dbReference type="SAM" id="Coils"/>
    </source>
</evidence>
<proteinExistence type="predicted"/>
<evidence type="ECO:0000313" key="2">
    <source>
        <dbReference type="EMBL" id="KAF9604879.1"/>
    </source>
</evidence>
<evidence type="ECO:0000313" key="3">
    <source>
        <dbReference type="Proteomes" id="UP000631114"/>
    </source>
</evidence>
<dbReference type="EMBL" id="JADFTS010000005">
    <property type="protein sequence ID" value="KAF9604879.1"/>
    <property type="molecule type" value="Genomic_DNA"/>
</dbReference>
<protein>
    <submittedName>
        <fullName evidence="2">Uncharacterized protein</fullName>
    </submittedName>
</protein>
<organism evidence="2 3">
    <name type="scientific">Coptis chinensis</name>
    <dbReference type="NCBI Taxonomy" id="261450"/>
    <lineage>
        <taxon>Eukaryota</taxon>
        <taxon>Viridiplantae</taxon>
        <taxon>Streptophyta</taxon>
        <taxon>Embryophyta</taxon>
        <taxon>Tracheophyta</taxon>
        <taxon>Spermatophyta</taxon>
        <taxon>Magnoliopsida</taxon>
        <taxon>Ranunculales</taxon>
        <taxon>Ranunculaceae</taxon>
        <taxon>Coptidoideae</taxon>
        <taxon>Coptis</taxon>
    </lineage>
</organism>
<sequence>MVKAVVPHIRIKLERIFRRHEQMKTAFNNLRSQIKTGLIEAEDVFDSLSIPLMKLVGLKTEQMAQQGRSSTILFHYSKPQNQQTLPRSARSPFLGNTFEKEDRHRYNKATEAGKKLIEKQRLQLQQLVHILRRIEAQVNSHQDNIIQTLADHRVHLHKFFQQSISYLSSIHQTGQTNEAFLVASLKLLRATFEHVSSALWSVQDGVENLIGELSKEMCIPLMDYVKDLKAEMASGALIRLVAMVEEMKGVVRDGQAELEEARRMVRVEEERKLEALSRLKDAEEKRRAMKEFGGYLLEAKKISKEPVTPRKFLVMEEDDAGEEKLLWDLLKNKNKLQAQASPFVALGLLQAESNNKIRRHRGDIKNSAKIKPMVNHRPVTRSSTKGYSPGTPCPDTWPCSGASPSMVDQQRVVHKHISPLLRVRKGTL</sequence>
<feature type="coiled-coil region" evidence="1">
    <location>
        <begin position="244"/>
        <end position="286"/>
    </location>
</feature>
<reference evidence="2 3" key="1">
    <citation type="submission" date="2020-10" db="EMBL/GenBank/DDBJ databases">
        <title>The Coptis chinensis genome and diversification of protoberbering-type alkaloids.</title>
        <authorList>
            <person name="Wang B."/>
            <person name="Shu S."/>
            <person name="Song C."/>
            <person name="Liu Y."/>
        </authorList>
    </citation>
    <scope>NUCLEOTIDE SEQUENCE [LARGE SCALE GENOMIC DNA]</scope>
    <source>
        <strain evidence="2">HL-2020</strain>
        <tissue evidence="2">Leaf</tissue>
    </source>
</reference>
<name>A0A835HUF0_9MAGN</name>
<dbReference type="Proteomes" id="UP000631114">
    <property type="component" value="Unassembled WGS sequence"/>
</dbReference>
<keyword evidence="1" id="KW-0175">Coiled coil</keyword>
<gene>
    <name evidence="2" type="ORF">IFM89_011161</name>
</gene>
<comment type="caution">
    <text evidence="2">The sequence shown here is derived from an EMBL/GenBank/DDBJ whole genome shotgun (WGS) entry which is preliminary data.</text>
</comment>
<accession>A0A835HUF0</accession>
<dbReference type="AlphaFoldDB" id="A0A835HUF0"/>
<keyword evidence="3" id="KW-1185">Reference proteome</keyword>
<feature type="coiled-coil region" evidence="1">
    <location>
        <begin position="117"/>
        <end position="144"/>
    </location>
</feature>
<dbReference type="OrthoDB" id="1925512at2759"/>